<feature type="transmembrane region" description="Helical" evidence="1">
    <location>
        <begin position="47"/>
        <end position="67"/>
    </location>
</feature>
<reference evidence="2 3" key="1">
    <citation type="submission" date="2019-04" db="EMBL/GenBank/DDBJ databases">
        <title>Niastella caeni sp. nov., isolated from activated sludge.</title>
        <authorList>
            <person name="Sheng M."/>
        </authorList>
    </citation>
    <scope>NUCLEOTIDE SEQUENCE [LARGE SCALE GENOMIC DNA]</scope>
    <source>
        <strain evidence="2 3">HX-2-15</strain>
    </source>
</reference>
<dbReference type="RefSeq" id="WP_136579719.1">
    <property type="nucleotide sequence ID" value="NZ_STFF01000008.1"/>
</dbReference>
<keyword evidence="1" id="KW-1133">Transmembrane helix</keyword>
<keyword evidence="1" id="KW-0472">Membrane</keyword>
<keyword evidence="1" id="KW-0812">Transmembrane</keyword>
<gene>
    <name evidence="2" type="ORF">FAM09_24080</name>
</gene>
<dbReference type="OrthoDB" id="1375121at2"/>
<dbReference type="EMBL" id="STFF01000008">
    <property type="protein sequence ID" value="THU34103.1"/>
    <property type="molecule type" value="Genomic_DNA"/>
</dbReference>
<proteinExistence type="predicted"/>
<evidence type="ECO:0000256" key="1">
    <source>
        <dbReference type="SAM" id="Phobius"/>
    </source>
</evidence>
<evidence type="ECO:0000313" key="3">
    <source>
        <dbReference type="Proteomes" id="UP000306918"/>
    </source>
</evidence>
<sequence length="71" mass="7651">MKALGIILIVIGIAMIIIREVNFTTEKEVADLGPIELNKKEQKRVAWPTYAGIGVAACGVVILVAAMRKTT</sequence>
<protein>
    <recommendedName>
        <fullName evidence="4">DUF3185 domain-containing protein</fullName>
    </recommendedName>
</protein>
<dbReference type="AlphaFoldDB" id="A0A4S8HGK1"/>
<organism evidence="2 3">
    <name type="scientific">Niastella caeni</name>
    <dbReference type="NCBI Taxonomy" id="2569763"/>
    <lineage>
        <taxon>Bacteria</taxon>
        <taxon>Pseudomonadati</taxon>
        <taxon>Bacteroidota</taxon>
        <taxon>Chitinophagia</taxon>
        <taxon>Chitinophagales</taxon>
        <taxon>Chitinophagaceae</taxon>
        <taxon>Niastella</taxon>
    </lineage>
</organism>
<comment type="caution">
    <text evidence="2">The sequence shown here is derived from an EMBL/GenBank/DDBJ whole genome shotgun (WGS) entry which is preliminary data.</text>
</comment>
<evidence type="ECO:0000313" key="2">
    <source>
        <dbReference type="EMBL" id="THU34103.1"/>
    </source>
</evidence>
<evidence type="ECO:0008006" key="4">
    <source>
        <dbReference type="Google" id="ProtNLM"/>
    </source>
</evidence>
<accession>A0A4S8HGK1</accession>
<dbReference type="Proteomes" id="UP000306918">
    <property type="component" value="Unassembled WGS sequence"/>
</dbReference>
<keyword evidence="3" id="KW-1185">Reference proteome</keyword>
<name>A0A4S8HGK1_9BACT</name>